<accession>A0A7G7BKG6</accession>
<evidence type="ECO:0000313" key="2">
    <source>
        <dbReference type="Proteomes" id="UP000515307"/>
    </source>
</evidence>
<organism evidence="1 2">
    <name type="scientific">Streptomyces finlayi</name>
    <dbReference type="NCBI Taxonomy" id="67296"/>
    <lineage>
        <taxon>Bacteria</taxon>
        <taxon>Bacillati</taxon>
        <taxon>Actinomycetota</taxon>
        <taxon>Actinomycetes</taxon>
        <taxon>Kitasatosporales</taxon>
        <taxon>Streptomycetaceae</taxon>
        <taxon>Streptomyces</taxon>
    </lineage>
</organism>
<dbReference type="Proteomes" id="UP000515307">
    <property type="component" value="Chromosome"/>
</dbReference>
<dbReference type="RefSeq" id="WP_185299335.1">
    <property type="nucleotide sequence ID" value="NZ_CP045702.1"/>
</dbReference>
<sequence length="49" mass="5553">MTYARDEETAVDPATWADRRLFGMIVAAGTATEKARTIQRARGSEIRRR</sequence>
<dbReference type="KEGG" id="sfiy:F0344_15385"/>
<evidence type="ECO:0000313" key="1">
    <source>
        <dbReference type="EMBL" id="QNE75831.1"/>
    </source>
</evidence>
<dbReference type="EMBL" id="CP045702">
    <property type="protein sequence ID" value="QNE75831.1"/>
    <property type="molecule type" value="Genomic_DNA"/>
</dbReference>
<gene>
    <name evidence="1" type="ORF">F0344_15385</name>
</gene>
<keyword evidence="2" id="KW-1185">Reference proteome</keyword>
<reference evidence="2" key="1">
    <citation type="submission" date="2019-10" db="EMBL/GenBank/DDBJ databases">
        <title>Antimicrobial potential of Antarctic Bacteria.</title>
        <authorList>
            <person name="Benaud N."/>
            <person name="Edwards R.J."/>
            <person name="Ferrari B.C."/>
        </authorList>
    </citation>
    <scope>NUCLEOTIDE SEQUENCE [LARGE SCALE GENOMIC DNA]</scope>
    <source>
        <strain evidence="2">NBSH44</strain>
    </source>
</reference>
<protein>
    <submittedName>
        <fullName evidence="1">Uncharacterized protein</fullName>
    </submittedName>
</protein>
<dbReference type="AlphaFoldDB" id="A0A7G7BKG6"/>
<name>A0A7G7BKG6_9ACTN</name>
<proteinExistence type="predicted"/>